<organism evidence="1 2">
    <name type="scientific">Kitasatospora paranensis</name>
    <dbReference type="NCBI Taxonomy" id="258053"/>
    <lineage>
        <taxon>Bacteria</taxon>
        <taxon>Bacillati</taxon>
        <taxon>Actinomycetota</taxon>
        <taxon>Actinomycetes</taxon>
        <taxon>Kitasatosporales</taxon>
        <taxon>Streptomycetaceae</taxon>
        <taxon>Kitasatospora</taxon>
    </lineage>
</organism>
<name>A0ABW2FW54_9ACTN</name>
<dbReference type="RefSeq" id="WP_345703815.1">
    <property type="nucleotide sequence ID" value="NZ_BAABKV010000001.1"/>
</dbReference>
<sequence length="327" mass="34941">MDEVWKGLLTCDYEHTRPGSTTLELDLYTTSLTRWPQVFMDDPRPYGRLRRAGIVDIPESDHLALTDRWHHLLADPTYATAMVTAAEQRHQHADAALLALEHQLDHGEAAEHQLAAATEAFLGVMSAHIVNWLLPDEQWQELLAGLLGSDADGRACRLALNTPDATGHLLDAHLVLLDGAASLSEGSGLATAASTLAARAGTLYGDGSPASAAMPLEDRTLAAHLLATTAATDTTGQRNLIGASRRRAVQLRSAWTLAAHLAAAGNPIATTQLAALTCVCRWAAGSEESRKVQRHRFLAAARRWCQRAAADPATITAADLLALGAAR</sequence>
<dbReference type="EMBL" id="JBHTAJ010000032">
    <property type="protein sequence ID" value="MFC7181473.1"/>
    <property type="molecule type" value="Genomic_DNA"/>
</dbReference>
<keyword evidence="2" id="KW-1185">Reference proteome</keyword>
<evidence type="ECO:0000313" key="1">
    <source>
        <dbReference type="EMBL" id="MFC7181473.1"/>
    </source>
</evidence>
<reference evidence="2" key="1">
    <citation type="journal article" date="2019" name="Int. J. Syst. Evol. Microbiol.">
        <title>The Global Catalogue of Microorganisms (GCM) 10K type strain sequencing project: providing services to taxonomists for standard genome sequencing and annotation.</title>
        <authorList>
            <consortium name="The Broad Institute Genomics Platform"/>
            <consortium name="The Broad Institute Genome Sequencing Center for Infectious Disease"/>
            <person name="Wu L."/>
            <person name="Ma J."/>
        </authorList>
    </citation>
    <scope>NUCLEOTIDE SEQUENCE [LARGE SCALE GENOMIC DNA]</scope>
    <source>
        <strain evidence="2">CGMCC 1.12859</strain>
    </source>
</reference>
<proteinExistence type="predicted"/>
<comment type="caution">
    <text evidence="1">The sequence shown here is derived from an EMBL/GenBank/DDBJ whole genome shotgun (WGS) entry which is preliminary data.</text>
</comment>
<gene>
    <name evidence="1" type="ORF">ACFQMG_18135</name>
</gene>
<evidence type="ECO:0000313" key="2">
    <source>
        <dbReference type="Proteomes" id="UP001596435"/>
    </source>
</evidence>
<protein>
    <submittedName>
        <fullName evidence="1">Uncharacterized protein</fullName>
    </submittedName>
</protein>
<accession>A0ABW2FW54</accession>
<dbReference type="Proteomes" id="UP001596435">
    <property type="component" value="Unassembled WGS sequence"/>
</dbReference>